<feature type="compositionally biased region" description="Basic residues" evidence="2">
    <location>
        <begin position="476"/>
        <end position="491"/>
    </location>
</feature>
<feature type="region of interest" description="Disordered" evidence="2">
    <location>
        <begin position="156"/>
        <end position="219"/>
    </location>
</feature>
<feature type="region of interest" description="Disordered" evidence="2">
    <location>
        <begin position="1060"/>
        <end position="1154"/>
    </location>
</feature>
<dbReference type="OrthoDB" id="1751274at2759"/>
<evidence type="ECO:0000256" key="1">
    <source>
        <dbReference type="PROSITE-ProRule" id="PRU00047"/>
    </source>
</evidence>
<dbReference type="InterPro" id="IPR036875">
    <property type="entry name" value="Znf_CCHC_sf"/>
</dbReference>
<dbReference type="GO" id="GO:0003964">
    <property type="term" value="F:RNA-directed DNA polymerase activity"/>
    <property type="evidence" value="ECO:0007669"/>
    <property type="project" value="UniProtKB-KW"/>
</dbReference>
<dbReference type="InterPro" id="IPR043502">
    <property type="entry name" value="DNA/RNA_pol_sf"/>
</dbReference>
<keyword evidence="5" id="KW-0695">RNA-directed DNA polymerase</keyword>
<keyword evidence="1" id="KW-0862">Zinc</keyword>
<evidence type="ECO:0000313" key="6">
    <source>
        <dbReference type="Proteomes" id="UP000554482"/>
    </source>
</evidence>
<dbReference type="Gene3D" id="4.10.60.10">
    <property type="entry name" value="Zinc finger, CCHC-type"/>
    <property type="match status" value="1"/>
</dbReference>
<feature type="compositionally biased region" description="Basic and acidic residues" evidence="2">
    <location>
        <begin position="1121"/>
        <end position="1132"/>
    </location>
</feature>
<feature type="domain" description="Reverse transcriptase" evidence="4">
    <location>
        <begin position="735"/>
        <end position="1009"/>
    </location>
</feature>
<comment type="caution">
    <text evidence="5">The sequence shown here is derived from an EMBL/GenBank/DDBJ whole genome shotgun (WGS) entry which is preliminary data.</text>
</comment>
<keyword evidence="5" id="KW-0548">Nucleotidyltransferase</keyword>
<feature type="domain" description="CCHC-type" evidence="3">
    <location>
        <begin position="391"/>
        <end position="407"/>
    </location>
</feature>
<dbReference type="AlphaFoldDB" id="A0A7J6VQP8"/>
<gene>
    <name evidence="5" type="ORF">FRX31_023015</name>
</gene>
<dbReference type="Proteomes" id="UP000554482">
    <property type="component" value="Unassembled WGS sequence"/>
</dbReference>
<evidence type="ECO:0000259" key="4">
    <source>
        <dbReference type="PROSITE" id="PS50878"/>
    </source>
</evidence>
<keyword evidence="1" id="KW-0863">Zinc-finger</keyword>
<keyword evidence="6" id="KW-1185">Reference proteome</keyword>
<evidence type="ECO:0000256" key="2">
    <source>
        <dbReference type="SAM" id="MobiDB-lite"/>
    </source>
</evidence>
<dbReference type="PANTHER" id="PTHR19446">
    <property type="entry name" value="REVERSE TRANSCRIPTASES"/>
    <property type="match status" value="1"/>
</dbReference>
<name>A0A7J6VQP8_THATH</name>
<keyword evidence="1" id="KW-0479">Metal-binding</keyword>
<dbReference type="GO" id="GO:0003676">
    <property type="term" value="F:nucleic acid binding"/>
    <property type="evidence" value="ECO:0007669"/>
    <property type="project" value="InterPro"/>
</dbReference>
<dbReference type="PROSITE" id="PS50878">
    <property type="entry name" value="RT_POL"/>
    <property type="match status" value="1"/>
</dbReference>
<dbReference type="SUPFAM" id="SSF57756">
    <property type="entry name" value="Retrovirus zinc finger-like domains"/>
    <property type="match status" value="1"/>
</dbReference>
<dbReference type="GO" id="GO:0008270">
    <property type="term" value="F:zinc ion binding"/>
    <property type="evidence" value="ECO:0007669"/>
    <property type="project" value="UniProtKB-KW"/>
</dbReference>
<organism evidence="5 6">
    <name type="scientific">Thalictrum thalictroides</name>
    <name type="common">Rue-anemone</name>
    <name type="synonym">Anemone thalictroides</name>
    <dbReference type="NCBI Taxonomy" id="46969"/>
    <lineage>
        <taxon>Eukaryota</taxon>
        <taxon>Viridiplantae</taxon>
        <taxon>Streptophyta</taxon>
        <taxon>Embryophyta</taxon>
        <taxon>Tracheophyta</taxon>
        <taxon>Spermatophyta</taxon>
        <taxon>Magnoliopsida</taxon>
        <taxon>Ranunculales</taxon>
        <taxon>Ranunculaceae</taxon>
        <taxon>Thalictroideae</taxon>
        <taxon>Thalictrum</taxon>
    </lineage>
</organism>
<dbReference type="InterPro" id="IPR000477">
    <property type="entry name" value="RT_dom"/>
</dbReference>
<reference evidence="5 6" key="1">
    <citation type="submission" date="2020-06" db="EMBL/GenBank/DDBJ databases">
        <title>Transcriptomic and genomic resources for Thalictrum thalictroides and T. hernandezii: Facilitating candidate gene discovery in an emerging model plant lineage.</title>
        <authorList>
            <person name="Arias T."/>
            <person name="Riano-Pachon D.M."/>
            <person name="Di Stilio V.S."/>
        </authorList>
    </citation>
    <scope>NUCLEOTIDE SEQUENCE [LARGE SCALE GENOMIC DNA]</scope>
    <source>
        <strain evidence="6">cv. WT478/WT964</strain>
        <tissue evidence="5">Leaves</tissue>
    </source>
</reference>
<evidence type="ECO:0000313" key="5">
    <source>
        <dbReference type="EMBL" id="KAF5187399.1"/>
    </source>
</evidence>
<dbReference type="Pfam" id="PF00078">
    <property type="entry name" value="RVT_1"/>
    <property type="match status" value="1"/>
</dbReference>
<keyword evidence="5" id="KW-0808">Transferase</keyword>
<sequence length="1154" mass="126511">MDPSDVTMDSPQSDVVENYLLNVTSESSTSATDKADTFLRCPLKEIMYIKSTLTNLKAALTTQKVDIENLIKDHTPGLAKILRSNAGMITKLGRITNAKDDLLLLRKTSPCDCASLRDQVSAFKSAASVEKSDAQTDTELVPSWWLSDGFVATGAATRGRRTKTPRTVDTEAESAMETENENWSAVVRKKAKPKKKVSTEPSQARPAPAARQQPKTYSKKPPAIMIKPAVGKSYSDTVRSVRSCGLTMADLGTSLVMRETQDGSLLMELPRGEKSAAAAKKIASAFSEKLGPDIGRISQLGVLVDVEVLDLDACATADEVLESLRAAVTGEDNASLEAERSSICDVRIWSTKSKQQIASARMPRHLATRISRIPVGYSMCRVRPRTLPPERCFRCQTFGHSSRNCTSAIDRTGACWKCGKDGHGMKNCTEPDDSCLACHLAGHPKVSHKPGSAEPQRELGRRAAAGPDRVREGGRRPHHLRTGHPPRRRKPLGIQHGPQSRRRNRAALRPEPRRPRLWRRLRLALVPTADGLRLLLAPRIDAAGILALKSAESLDAYLTAACDASMPRKRPGPPGKPPVYWWTDNIAALRRDCLAARRRYTRLLRRVHGPDIPVARSTYAIARRALRTAIRVAKKSCWLDLCALVDTDPWGLPYRLVMRKLGIRPPGGDARGRENGIADFLFPAAPITDWSVAPSAAVNNIFEAFDPILNDIIFTRVIPEFSIDELKKAAKRLPAGKATGPSGIPNERARLVLLRKGPDKPPEAPSSYRPICMLDTPGKLLERLLLQRLETHLDAHGGRRRATNQFGFRKGVSTESAVARVLEIAALAASGRGQKDLCILVTLDVKNAFNTLRWPVIDAALRSKNTPEYLVEMFRSWLSDRSLLTGADLAPRPVTCGVPQGSVLGPALWNVSYDGLLEMQVPPGVHLVGFADDLAVIGVARTGPLLEAALNPTLAAIDQWMQQKGLQLAHHKSEAVLLTKRRAFEPPRLEIGGHPIRIEKSLRYLGVILDQRLTFGPHVDTVAKKAARSAAALARLMPNVQGPGQWKRRLLATVVESQLFRSHGPGERPDQGPPARRPRAWRTSPDQGRNKTRGEADNHRTMADSLGDHRQGSLDAAHPAKRQEVVGKDRAEGPPVLPHDAGPFQSRMLRTVPS</sequence>
<dbReference type="CDD" id="cd01650">
    <property type="entry name" value="RT_nLTR_like"/>
    <property type="match status" value="1"/>
</dbReference>
<proteinExistence type="predicted"/>
<dbReference type="PROSITE" id="PS50158">
    <property type="entry name" value="ZF_CCHC"/>
    <property type="match status" value="2"/>
</dbReference>
<dbReference type="InterPro" id="IPR001878">
    <property type="entry name" value="Znf_CCHC"/>
</dbReference>
<feature type="region of interest" description="Disordered" evidence="2">
    <location>
        <begin position="445"/>
        <end position="511"/>
    </location>
</feature>
<accession>A0A7J6VQP8</accession>
<dbReference type="SUPFAM" id="SSF56672">
    <property type="entry name" value="DNA/RNA polymerases"/>
    <property type="match status" value="1"/>
</dbReference>
<evidence type="ECO:0000259" key="3">
    <source>
        <dbReference type="PROSITE" id="PS50158"/>
    </source>
</evidence>
<feature type="compositionally biased region" description="Low complexity" evidence="2">
    <location>
        <begin position="203"/>
        <end position="214"/>
    </location>
</feature>
<dbReference type="SMART" id="SM00343">
    <property type="entry name" value="ZnF_C2HC"/>
    <property type="match status" value="2"/>
</dbReference>
<feature type="compositionally biased region" description="Basic residues" evidence="2">
    <location>
        <begin position="187"/>
        <end position="196"/>
    </location>
</feature>
<dbReference type="EMBL" id="JABWDY010028038">
    <property type="protein sequence ID" value="KAF5187399.1"/>
    <property type="molecule type" value="Genomic_DNA"/>
</dbReference>
<feature type="domain" description="CCHC-type" evidence="3">
    <location>
        <begin position="415"/>
        <end position="430"/>
    </location>
</feature>
<feature type="compositionally biased region" description="Basic and acidic residues" evidence="2">
    <location>
        <begin position="1088"/>
        <end position="1112"/>
    </location>
</feature>
<feature type="compositionally biased region" description="Acidic residues" evidence="2">
    <location>
        <begin position="170"/>
        <end position="180"/>
    </location>
</feature>
<protein>
    <submittedName>
        <fullName evidence="5">Reverse transcriptase</fullName>
    </submittedName>
</protein>